<dbReference type="SUPFAM" id="SSF88713">
    <property type="entry name" value="Glycoside hydrolase/deacetylase"/>
    <property type="match status" value="1"/>
</dbReference>
<evidence type="ECO:0000256" key="2">
    <source>
        <dbReference type="ARBA" id="ARBA00022801"/>
    </source>
</evidence>
<dbReference type="EMBL" id="CP002739">
    <property type="protein sequence ID" value="AEF16907.1"/>
    <property type="molecule type" value="Genomic_DNA"/>
</dbReference>
<dbReference type="Proteomes" id="UP000007239">
    <property type="component" value="Chromosome"/>
</dbReference>
<reference evidence="4" key="1">
    <citation type="submission" date="2011-05" db="EMBL/GenBank/DDBJ databases">
        <title>Complete sequence of Thermoanaerobacterium xylanolyticum LX-11.</title>
        <authorList>
            <consortium name="US DOE Joint Genome Institute"/>
            <person name="Lucas S."/>
            <person name="Han J."/>
            <person name="Lapidus A."/>
            <person name="Cheng J.-F."/>
            <person name="Goodwin L."/>
            <person name="Pitluck S."/>
            <person name="Peters L."/>
            <person name="Mikhailova N."/>
            <person name="Lu M."/>
            <person name="Han C."/>
            <person name="Tapia R."/>
            <person name="Land M."/>
            <person name="Hauser L."/>
            <person name="Kyrpides N."/>
            <person name="Ivanova N."/>
            <person name="Pagani I."/>
            <person name="Hemme C."/>
            <person name="Woyke T."/>
        </authorList>
    </citation>
    <scope>NUCLEOTIDE SEQUENCE</scope>
    <source>
        <strain evidence="4">LX-11</strain>
    </source>
</reference>
<dbReference type="Gene3D" id="3.20.20.370">
    <property type="entry name" value="Glycoside hydrolase/deacetylase"/>
    <property type="match status" value="1"/>
</dbReference>
<evidence type="ECO:0000313" key="4">
    <source>
        <dbReference type="EMBL" id="AEF16907.1"/>
    </source>
</evidence>
<dbReference type="PANTHER" id="PTHR10587">
    <property type="entry name" value="GLYCOSYL TRANSFERASE-RELATED"/>
    <property type="match status" value="1"/>
</dbReference>
<dbReference type="eggNOG" id="COG0726">
    <property type="taxonomic scope" value="Bacteria"/>
</dbReference>
<keyword evidence="2" id="KW-0378">Hydrolase</keyword>
<dbReference type="CDD" id="cd10917">
    <property type="entry name" value="CE4_NodB_like_6s_7s"/>
    <property type="match status" value="1"/>
</dbReference>
<dbReference type="InterPro" id="IPR050248">
    <property type="entry name" value="Polysacc_deacetylase_ArnD"/>
</dbReference>
<dbReference type="PROSITE" id="PS51677">
    <property type="entry name" value="NODB"/>
    <property type="match status" value="1"/>
</dbReference>
<keyword evidence="5" id="KW-1185">Reference proteome</keyword>
<feature type="domain" description="NodB homology" evidence="3">
    <location>
        <begin position="127"/>
        <end position="304"/>
    </location>
</feature>
<organism evidence="4 5">
    <name type="scientific">Thermoanaerobacterium xylanolyticum (strain ATCC 49914 / DSM 7097 / LX-11)</name>
    <dbReference type="NCBI Taxonomy" id="858215"/>
    <lineage>
        <taxon>Bacteria</taxon>
        <taxon>Bacillati</taxon>
        <taxon>Bacillota</taxon>
        <taxon>Clostridia</taxon>
        <taxon>Thermoanaerobacterales</taxon>
        <taxon>Thermoanaerobacteraceae</taxon>
        <taxon>Thermoanaerobacterium</taxon>
    </lineage>
</organism>
<dbReference type="STRING" id="858215.Thexy_0866"/>
<dbReference type="GO" id="GO:0016810">
    <property type="term" value="F:hydrolase activity, acting on carbon-nitrogen (but not peptide) bonds"/>
    <property type="evidence" value="ECO:0007669"/>
    <property type="project" value="InterPro"/>
</dbReference>
<proteinExistence type="predicted"/>
<dbReference type="GO" id="GO:0005975">
    <property type="term" value="P:carbohydrate metabolic process"/>
    <property type="evidence" value="ECO:0007669"/>
    <property type="project" value="InterPro"/>
</dbReference>
<dbReference type="InterPro" id="IPR002509">
    <property type="entry name" value="NODB_dom"/>
</dbReference>
<dbReference type="GO" id="GO:0016020">
    <property type="term" value="C:membrane"/>
    <property type="evidence" value="ECO:0007669"/>
    <property type="project" value="TreeGrafter"/>
</dbReference>
<name>F6BJD9_THEXL</name>
<evidence type="ECO:0000256" key="1">
    <source>
        <dbReference type="ARBA" id="ARBA00022723"/>
    </source>
</evidence>
<sequence>MMTLIKSKKSAILLFLILVIIGFTFFYGKSLFFKHNSANNVKSVKIVSKIKAKKASKSYNEPITTAVTSTEYPIKSSTSKITSIISSNAISDNEILSLVDRSNRNELFESPMPLNTPIFSSNKKANKLLALTFDDGPSKEFTKKYVDVLKSLNVKSTFFIVGKMAEKNPNLLTYIAENGNEIGIHSYSHKYMPLMTPEQMIDELYKTQAIVVNTTGVKPDLFRPPYGAFNNTLVKISNALGLHVVLWTVDPDDWKRPGIPNIINTIVSKSSSGSVILMHEGNSETLAALPQIIVKLRSKGYSFVTVSELMKAYQ</sequence>
<dbReference type="AlphaFoldDB" id="F6BJD9"/>
<accession>F6BJD9</accession>
<dbReference type="KEGG" id="txy:Thexy_0866"/>
<protein>
    <submittedName>
        <fullName evidence="4">Polysaccharide deacetylase</fullName>
    </submittedName>
</protein>
<dbReference type="Pfam" id="PF01522">
    <property type="entry name" value="Polysacc_deac_1"/>
    <property type="match status" value="1"/>
</dbReference>
<dbReference type="GO" id="GO:0046872">
    <property type="term" value="F:metal ion binding"/>
    <property type="evidence" value="ECO:0007669"/>
    <property type="project" value="UniProtKB-KW"/>
</dbReference>
<dbReference type="HOGENOM" id="CLU_021264_2_3_9"/>
<evidence type="ECO:0000259" key="3">
    <source>
        <dbReference type="PROSITE" id="PS51677"/>
    </source>
</evidence>
<dbReference type="InterPro" id="IPR011330">
    <property type="entry name" value="Glyco_hydro/deAcase_b/a-brl"/>
</dbReference>
<keyword evidence="1" id="KW-0479">Metal-binding</keyword>
<dbReference type="PANTHER" id="PTHR10587:SF133">
    <property type="entry name" value="CHITIN DEACETYLASE 1-RELATED"/>
    <property type="match status" value="1"/>
</dbReference>
<evidence type="ECO:0000313" key="5">
    <source>
        <dbReference type="Proteomes" id="UP000007239"/>
    </source>
</evidence>
<gene>
    <name evidence="4" type="ordered locus">Thexy_0866</name>
</gene>